<dbReference type="GeneID" id="300996076"/>
<evidence type="ECO:0000259" key="1">
    <source>
        <dbReference type="PROSITE" id="PS50887"/>
    </source>
</evidence>
<accession>A0ABX1LR44</accession>
<dbReference type="PROSITE" id="PS50887">
    <property type="entry name" value="GGDEF"/>
    <property type="match status" value="1"/>
</dbReference>
<dbReference type="SUPFAM" id="SSF55785">
    <property type="entry name" value="PYP-like sensor domain (PAS domain)"/>
    <property type="match status" value="1"/>
</dbReference>
<dbReference type="NCBIfam" id="TIGR00229">
    <property type="entry name" value="sensory_box"/>
    <property type="match status" value="1"/>
</dbReference>
<dbReference type="InterPro" id="IPR000014">
    <property type="entry name" value="PAS"/>
</dbReference>
<dbReference type="InterPro" id="IPR029787">
    <property type="entry name" value="Nucleotide_cyclase"/>
</dbReference>
<dbReference type="InterPro" id="IPR013656">
    <property type="entry name" value="PAS_4"/>
</dbReference>
<proteinExistence type="predicted"/>
<evidence type="ECO:0000313" key="2">
    <source>
        <dbReference type="EMBL" id="NMD58551.1"/>
    </source>
</evidence>
<dbReference type="InterPro" id="IPR000160">
    <property type="entry name" value="GGDEF_dom"/>
</dbReference>
<protein>
    <submittedName>
        <fullName evidence="2">GGDEF domain-containing protein</fullName>
    </submittedName>
</protein>
<dbReference type="PANTHER" id="PTHR44757">
    <property type="entry name" value="DIGUANYLATE CYCLASE DGCP"/>
    <property type="match status" value="1"/>
</dbReference>
<sequence length="289" mass="31066">MSSQTMAHWEEIFGGSSDCVKIIDLFGCLRSINSAGRKVLGIAPGDQLGMPWLEVLPSGVRDSGLVAVRDVRNGMRARFEGRTESADGIQIWDNVLTPIFRAGRPAAILCVSRDISSLHSNYSEVRRLSETDELTSLLNRRGLLTGVRKVLNASGTALSAGVVLVDVDDLKGINAAHGYEAGNRAIRQVAARIRASSPPGTVIGRWGGDEFVVFSDGRTAARQLDLIEAKLYSSLRASSDYRRDCLVTATVAAAQFPTEGSSVDALVDAAGRKLATRKPAWRRASRRGA</sequence>
<dbReference type="RefSeq" id="WP_176705655.1">
    <property type="nucleotide sequence ID" value="NZ_JABARZ010000045.1"/>
</dbReference>
<dbReference type="InterPro" id="IPR052155">
    <property type="entry name" value="Biofilm_reg_signaling"/>
</dbReference>
<dbReference type="NCBIfam" id="TIGR00254">
    <property type="entry name" value="GGDEF"/>
    <property type="match status" value="1"/>
</dbReference>
<dbReference type="EMBL" id="JABARZ010000045">
    <property type="protein sequence ID" value="NMD58551.1"/>
    <property type="molecule type" value="Genomic_DNA"/>
</dbReference>
<comment type="caution">
    <text evidence="2">The sequence shown here is derived from an EMBL/GenBank/DDBJ whole genome shotgun (WGS) entry which is preliminary data.</text>
</comment>
<dbReference type="InterPro" id="IPR043128">
    <property type="entry name" value="Rev_trsase/Diguanyl_cyclase"/>
</dbReference>
<dbReference type="SUPFAM" id="SSF55073">
    <property type="entry name" value="Nucleotide cyclase"/>
    <property type="match status" value="1"/>
</dbReference>
<dbReference type="Proteomes" id="UP000556611">
    <property type="component" value="Unassembled WGS sequence"/>
</dbReference>
<dbReference type="SMART" id="SM00267">
    <property type="entry name" value="GGDEF"/>
    <property type="match status" value="1"/>
</dbReference>
<evidence type="ECO:0000313" key="3">
    <source>
        <dbReference type="Proteomes" id="UP000556611"/>
    </source>
</evidence>
<gene>
    <name evidence="2" type="ORF">HHU10_23330</name>
</gene>
<dbReference type="Gene3D" id="3.30.450.20">
    <property type="entry name" value="PAS domain"/>
    <property type="match status" value="1"/>
</dbReference>
<dbReference type="CDD" id="cd01949">
    <property type="entry name" value="GGDEF"/>
    <property type="match status" value="1"/>
</dbReference>
<dbReference type="Gene3D" id="3.30.70.270">
    <property type="match status" value="1"/>
</dbReference>
<reference evidence="2 3" key="1">
    <citation type="submission" date="2020-04" db="EMBL/GenBank/DDBJ databases">
        <title>MicrobeNet Type strains.</title>
        <authorList>
            <person name="Nicholson A.C."/>
        </authorList>
    </citation>
    <scope>NUCLEOTIDE SEQUENCE [LARGE SCALE GENOMIC DNA]</scope>
    <source>
        <strain evidence="2 3">ATCC BAA-330</strain>
    </source>
</reference>
<organism evidence="2 3">
    <name type="scientific">Tsukamurella columbiensis</name>
    <dbReference type="NCBI Taxonomy" id="128509"/>
    <lineage>
        <taxon>Bacteria</taxon>
        <taxon>Bacillati</taxon>
        <taxon>Actinomycetota</taxon>
        <taxon>Actinomycetes</taxon>
        <taxon>Mycobacteriales</taxon>
        <taxon>Tsukamurellaceae</taxon>
        <taxon>Tsukamurella</taxon>
    </lineage>
</organism>
<name>A0ABX1LR44_9ACTN</name>
<dbReference type="InterPro" id="IPR035965">
    <property type="entry name" value="PAS-like_dom_sf"/>
</dbReference>
<dbReference type="CDD" id="cd00130">
    <property type="entry name" value="PAS"/>
    <property type="match status" value="1"/>
</dbReference>
<dbReference type="Pfam" id="PF08448">
    <property type="entry name" value="PAS_4"/>
    <property type="match status" value="1"/>
</dbReference>
<dbReference type="PANTHER" id="PTHR44757:SF2">
    <property type="entry name" value="BIOFILM ARCHITECTURE MAINTENANCE PROTEIN MBAA"/>
    <property type="match status" value="1"/>
</dbReference>
<dbReference type="Pfam" id="PF00990">
    <property type="entry name" value="GGDEF"/>
    <property type="match status" value="1"/>
</dbReference>
<feature type="domain" description="GGDEF" evidence="1">
    <location>
        <begin position="158"/>
        <end position="289"/>
    </location>
</feature>
<keyword evidence="3" id="KW-1185">Reference proteome</keyword>